<evidence type="ECO:0000259" key="4">
    <source>
        <dbReference type="Pfam" id="PF08531"/>
    </source>
</evidence>
<evidence type="ECO:0000313" key="7">
    <source>
        <dbReference type="EMBL" id="MBC5682573.1"/>
    </source>
</evidence>
<dbReference type="RefSeq" id="WP_186864525.1">
    <property type="nucleotide sequence ID" value="NZ_JACOPE010000001.1"/>
</dbReference>
<reference evidence="7 8" key="1">
    <citation type="submission" date="2020-08" db="EMBL/GenBank/DDBJ databases">
        <title>Genome public.</title>
        <authorList>
            <person name="Liu C."/>
            <person name="Sun Q."/>
        </authorList>
    </citation>
    <scope>NUCLEOTIDE SEQUENCE [LARGE SCALE GENOMIC DNA]</scope>
    <source>
        <strain evidence="7 8">NSJ-13</strain>
    </source>
</reference>
<feature type="domain" description="Alpha-L-rhamnosidase C-terminal" evidence="6">
    <location>
        <begin position="346"/>
        <end position="418"/>
    </location>
</feature>
<keyword evidence="3" id="KW-0378">Hydrolase</keyword>
<dbReference type="InterPro" id="IPR035396">
    <property type="entry name" value="Bac_rhamnosid6H"/>
</dbReference>
<dbReference type="Gene3D" id="1.50.10.10">
    <property type="match status" value="1"/>
</dbReference>
<dbReference type="InterPro" id="IPR012341">
    <property type="entry name" value="6hp_glycosidase-like_sf"/>
</dbReference>
<dbReference type="Pfam" id="PF17390">
    <property type="entry name" value="Bac_rhamnosid_C"/>
    <property type="match status" value="1"/>
</dbReference>
<dbReference type="Pfam" id="PF08531">
    <property type="entry name" value="Bac_rhamnosid_N"/>
    <property type="match status" value="1"/>
</dbReference>
<dbReference type="InterPro" id="IPR013737">
    <property type="entry name" value="Bac_rhamnosid_N"/>
</dbReference>
<dbReference type="EMBL" id="JACOPE010000001">
    <property type="protein sequence ID" value="MBC5682573.1"/>
    <property type="molecule type" value="Genomic_DNA"/>
</dbReference>
<organism evidence="7 8">
    <name type="scientific">Ruminococcus hominis</name>
    <dbReference type="NCBI Taxonomy" id="2763065"/>
    <lineage>
        <taxon>Bacteria</taxon>
        <taxon>Bacillati</taxon>
        <taxon>Bacillota</taxon>
        <taxon>Clostridia</taxon>
        <taxon>Eubacteriales</taxon>
        <taxon>Oscillospiraceae</taxon>
        <taxon>Ruminococcus</taxon>
    </lineage>
</organism>
<dbReference type="Gene3D" id="2.60.40.10">
    <property type="entry name" value="Immunoglobulins"/>
    <property type="match status" value="1"/>
</dbReference>
<accession>A0ABR7G557</accession>
<gene>
    <name evidence="7" type="ORF">H8S40_03090</name>
</gene>
<comment type="caution">
    <text evidence="7">The sequence shown here is derived from an EMBL/GenBank/DDBJ whole genome shotgun (WGS) entry which is preliminary data.</text>
</comment>
<dbReference type="EC" id="3.2.1.40" evidence="2"/>
<evidence type="ECO:0000313" key="8">
    <source>
        <dbReference type="Proteomes" id="UP000631576"/>
    </source>
</evidence>
<protein>
    <recommendedName>
        <fullName evidence="2">alpha-L-rhamnosidase</fullName>
        <ecNumber evidence="2">3.2.1.40</ecNumber>
    </recommendedName>
</protein>
<feature type="domain" description="Bacterial alpha-L-rhamnosidase N-terminal" evidence="4">
    <location>
        <begin position="142"/>
        <end position="286"/>
    </location>
</feature>
<comment type="catalytic activity">
    <reaction evidence="1">
        <text>Hydrolysis of terminal non-reducing alpha-L-rhamnose residues in alpha-L-rhamnosides.</text>
        <dbReference type="EC" id="3.2.1.40"/>
    </reaction>
</comment>
<keyword evidence="8" id="KW-1185">Reference proteome</keyword>
<dbReference type="InterPro" id="IPR013783">
    <property type="entry name" value="Ig-like_fold"/>
</dbReference>
<dbReference type="Pfam" id="PF25788">
    <property type="entry name" value="Ig_Rha78A_N"/>
    <property type="match status" value="1"/>
</dbReference>
<dbReference type="Pfam" id="PF17389">
    <property type="entry name" value="Bac_rhamnosid6H"/>
    <property type="match status" value="1"/>
</dbReference>
<evidence type="ECO:0000259" key="6">
    <source>
        <dbReference type="Pfam" id="PF17390"/>
    </source>
</evidence>
<sequence length="427" mass="48567">MELSRLKVNNQYCPCVDEMPYFSWGITSKKQNVMQKSYHITVTGAEGLVWDSGVVESDASVFVEYKGKPFQSFSDYLWTVTATDNTGDTATATSSFETGFMEKEWSAQWVRSPFAMKKARKGNGGQNPAEYFRKEFVVRQGIKRARVYATCHGAYQLSINGNRADDRELAPEFTLYEKYLCYQVYNVTSLLQEGHNAIGMLVGDGWYDSKNFKSRDRKFKMEHAVLFETRIEYEDGTFETVLSDDKLKVAESPVRSSDLFAGELYDAQMEQEGWNCAGFDDGGWQNGILSGAYYDNLVWLYEVKQGATTIWENYIVYEPDGSPVTTSLNHYAFGCVDDWMFRKISGIDMAAPGFKKIVIKPELTETFTWAKRTYMSEYGRIGTEWHLADKNFSMNVEIPCNTTAVVYLPDGSSKEVGSGNYEFHCIV</sequence>
<dbReference type="SUPFAM" id="SSF48208">
    <property type="entry name" value="Six-hairpin glycosidases"/>
    <property type="match status" value="1"/>
</dbReference>
<evidence type="ECO:0000259" key="5">
    <source>
        <dbReference type="Pfam" id="PF17389"/>
    </source>
</evidence>
<name>A0ABR7G557_9FIRM</name>
<dbReference type="Proteomes" id="UP000631576">
    <property type="component" value="Unassembled WGS sequence"/>
</dbReference>
<dbReference type="PANTHER" id="PTHR33307">
    <property type="entry name" value="ALPHA-RHAMNOSIDASE (EUROFUNG)"/>
    <property type="match status" value="1"/>
</dbReference>
<dbReference type="InterPro" id="IPR008928">
    <property type="entry name" value="6-hairpin_glycosidase_sf"/>
</dbReference>
<evidence type="ECO:0000256" key="1">
    <source>
        <dbReference type="ARBA" id="ARBA00001445"/>
    </source>
</evidence>
<proteinExistence type="predicted"/>
<dbReference type="InterPro" id="IPR016007">
    <property type="entry name" value="Alpha_rhamnosid"/>
</dbReference>
<evidence type="ECO:0000256" key="2">
    <source>
        <dbReference type="ARBA" id="ARBA00012652"/>
    </source>
</evidence>
<dbReference type="PANTHER" id="PTHR33307:SF6">
    <property type="entry name" value="ALPHA-RHAMNOSIDASE (EUROFUNG)-RELATED"/>
    <property type="match status" value="1"/>
</dbReference>
<feature type="domain" description="Alpha-L-rhamnosidase six-hairpin glycosidase" evidence="5">
    <location>
        <begin position="299"/>
        <end position="344"/>
    </location>
</feature>
<dbReference type="Gene3D" id="2.60.120.260">
    <property type="entry name" value="Galactose-binding domain-like"/>
    <property type="match status" value="1"/>
</dbReference>
<evidence type="ECO:0000256" key="3">
    <source>
        <dbReference type="ARBA" id="ARBA00022801"/>
    </source>
</evidence>
<dbReference type="Gene3D" id="2.60.420.10">
    <property type="entry name" value="Maltose phosphorylase, domain 3"/>
    <property type="match status" value="1"/>
</dbReference>
<dbReference type="InterPro" id="IPR035398">
    <property type="entry name" value="Bac_rhamnosid_C"/>
</dbReference>